<dbReference type="AlphaFoldDB" id="A0AAV7T9P4"/>
<protein>
    <submittedName>
        <fullName evidence="2">Uncharacterized protein</fullName>
    </submittedName>
</protein>
<organism evidence="2 3">
    <name type="scientific">Pleurodeles waltl</name>
    <name type="common">Iberian ribbed newt</name>
    <dbReference type="NCBI Taxonomy" id="8319"/>
    <lineage>
        <taxon>Eukaryota</taxon>
        <taxon>Metazoa</taxon>
        <taxon>Chordata</taxon>
        <taxon>Craniata</taxon>
        <taxon>Vertebrata</taxon>
        <taxon>Euteleostomi</taxon>
        <taxon>Amphibia</taxon>
        <taxon>Batrachia</taxon>
        <taxon>Caudata</taxon>
        <taxon>Salamandroidea</taxon>
        <taxon>Salamandridae</taxon>
        <taxon>Pleurodelinae</taxon>
        <taxon>Pleurodeles</taxon>
    </lineage>
</organism>
<accession>A0AAV7T9P4</accession>
<evidence type="ECO:0000313" key="3">
    <source>
        <dbReference type="Proteomes" id="UP001066276"/>
    </source>
</evidence>
<comment type="caution">
    <text evidence="2">The sequence shown here is derived from an EMBL/GenBank/DDBJ whole genome shotgun (WGS) entry which is preliminary data.</text>
</comment>
<dbReference type="EMBL" id="JANPWB010000007">
    <property type="protein sequence ID" value="KAJ1173332.1"/>
    <property type="molecule type" value="Genomic_DNA"/>
</dbReference>
<reference evidence="2" key="1">
    <citation type="journal article" date="2022" name="bioRxiv">
        <title>Sequencing and chromosome-scale assembly of the giantPleurodeles waltlgenome.</title>
        <authorList>
            <person name="Brown T."/>
            <person name="Elewa A."/>
            <person name="Iarovenko S."/>
            <person name="Subramanian E."/>
            <person name="Araus A.J."/>
            <person name="Petzold A."/>
            <person name="Susuki M."/>
            <person name="Suzuki K.-i.T."/>
            <person name="Hayashi T."/>
            <person name="Toyoda A."/>
            <person name="Oliveira C."/>
            <person name="Osipova E."/>
            <person name="Leigh N.D."/>
            <person name="Simon A."/>
            <person name="Yun M.H."/>
        </authorList>
    </citation>
    <scope>NUCLEOTIDE SEQUENCE</scope>
    <source>
        <strain evidence="2">20211129_DDA</strain>
        <tissue evidence="2">Liver</tissue>
    </source>
</reference>
<evidence type="ECO:0000256" key="1">
    <source>
        <dbReference type="SAM" id="MobiDB-lite"/>
    </source>
</evidence>
<feature type="compositionally biased region" description="Low complexity" evidence="1">
    <location>
        <begin position="37"/>
        <end position="54"/>
    </location>
</feature>
<feature type="compositionally biased region" description="Polar residues" evidence="1">
    <location>
        <begin position="55"/>
        <end position="82"/>
    </location>
</feature>
<evidence type="ECO:0000313" key="2">
    <source>
        <dbReference type="EMBL" id="KAJ1173332.1"/>
    </source>
</evidence>
<name>A0AAV7T9P4_PLEWA</name>
<feature type="compositionally biased region" description="Polar residues" evidence="1">
    <location>
        <begin position="114"/>
        <end position="129"/>
    </location>
</feature>
<gene>
    <name evidence="2" type="ORF">NDU88_005168</name>
</gene>
<keyword evidence="3" id="KW-1185">Reference proteome</keyword>
<sequence>MLRGKRQRYKRNASASSLSATGVNEALLRTRAGHPGTGSSTSAAVSAGWAGTVTLGQTVPPGSNVTPRDGPQSTRASRTVGVQQRYKRNASTSSLSAAGVNEEGLRNGAGHPGTGSSTRAAVSARVQAQ</sequence>
<feature type="region of interest" description="Disordered" evidence="1">
    <location>
        <begin position="1"/>
        <end position="129"/>
    </location>
</feature>
<feature type="compositionally biased region" description="Polar residues" evidence="1">
    <location>
        <begin position="13"/>
        <end position="22"/>
    </location>
</feature>
<proteinExistence type="predicted"/>
<feature type="compositionally biased region" description="Basic residues" evidence="1">
    <location>
        <begin position="1"/>
        <end position="11"/>
    </location>
</feature>
<dbReference type="Proteomes" id="UP001066276">
    <property type="component" value="Chromosome 4_1"/>
</dbReference>